<name>F8AX28_9ACTN</name>
<feature type="compositionally biased region" description="Polar residues" evidence="1">
    <location>
        <begin position="268"/>
        <end position="278"/>
    </location>
</feature>
<dbReference type="Pfam" id="PF01814">
    <property type="entry name" value="Hemerythrin"/>
    <property type="match status" value="1"/>
</dbReference>
<organism evidence="3 4">
    <name type="scientific">Candidatus Protofrankia datiscae</name>
    <dbReference type="NCBI Taxonomy" id="2716812"/>
    <lineage>
        <taxon>Bacteria</taxon>
        <taxon>Bacillati</taxon>
        <taxon>Actinomycetota</taxon>
        <taxon>Actinomycetes</taxon>
        <taxon>Frankiales</taxon>
        <taxon>Frankiaceae</taxon>
        <taxon>Protofrankia</taxon>
    </lineage>
</organism>
<feature type="region of interest" description="Disordered" evidence="1">
    <location>
        <begin position="250"/>
        <end position="278"/>
    </location>
</feature>
<protein>
    <recommendedName>
        <fullName evidence="2">Hemerythrin-like domain-containing protein</fullName>
    </recommendedName>
</protein>
<proteinExistence type="predicted"/>
<evidence type="ECO:0000313" key="3">
    <source>
        <dbReference type="EMBL" id="AEH11597.1"/>
    </source>
</evidence>
<feature type="region of interest" description="Disordered" evidence="1">
    <location>
        <begin position="1"/>
        <end position="35"/>
    </location>
</feature>
<gene>
    <name evidence="3" type="ordered locus">FsymDg_4344</name>
</gene>
<dbReference type="InterPro" id="IPR012312">
    <property type="entry name" value="Hemerythrin-like"/>
</dbReference>
<evidence type="ECO:0000259" key="2">
    <source>
        <dbReference type="Pfam" id="PF01814"/>
    </source>
</evidence>
<feature type="compositionally biased region" description="Basic residues" evidence="1">
    <location>
        <begin position="186"/>
        <end position="196"/>
    </location>
</feature>
<dbReference type="AlphaFoldDB" id="F8AX28"/>
<feature type="region of interest" description="Disordered" evidence="1">
    <location>
        <begin position="176"/>
        <end position="203"/>
    </location>
</feature>
<sequence>MTTAAGSGGARPEDPAGARPERTEKETGSGERAQPAASLLGLVRAAHDHIDDLVARTFSAVATSEDPRRLLRAADTAVAAISAHMYAVQTAVYPVARRHLPPAGQACATDLRMVARETESVTRGISQYIQGDMHQPNESMRMLCERLAELGERHVALEESMLADLDEVLSDPERRRAASAFERSARRAPTRSHPHLPRTTGIGGLMLRVAGSWDHVMDAMDARVAAETPPRTPVPVGLWGWYLLGRPAPASQPEQAMSGGRGNGQREVAQQIQQKGAQ</sequence>
<evidence type="ECO:0000256" key="1">
    <source>
        <dbReference type="SAM" id="MobiDB-lite"/>
    </source>
</evidence>
<dbReference type="EMBL" id="CP002801">
    <property type="protein sequence ID" value="AEH11597.1"/>
    <property type="molecule type" value="Genomic_DNA"/>
</dbReference>
<accession>F8AX28</accession>
<dbReference type="eggNOG" id="ENOG502ZEGQ">
    <property type="taxonomic scope" value="Bacteria"/>
</dbReference>
<dbReference type="HOGENOM" id="CLU_087237_0_0_11"/>
<evidence type="ECO:0000313" key="4">
    <source>
        <dbReference type="Proteomes" id="UP000001549"/>
    </source>
</evidence>
<feature type="compositionally biased region" description="Basic and acidic residues" evidence="1">
    <location>
        <begin position="11"/>
        <end position="29"/>
    </location>
</feature>
<dbReference type="Proteomes" id="UP000001549">
    <property type="component" value="Chromosome"/>
</dbReference>
<feature type="domain" description="Hemerythrin-like" evidence="2">
    <location>
        <begin position="42"/>
        <end position="163"/>
    </location>
</feature>
<keyword evidence="4" id="KW-1185">Reference proteome</keyword>
<dbReference type="RefSeq" id="WP_013875457.1">
    <property type="nucleotide sequence ID" value="NC_015656.1"/>
</dbReference>
<dbReference type="KEGG" id="fsy:FsymDg_4344"/>
<reference evidence="3 4" key="1">
    <citation type="submission" date="2011-05" db="EMBL/GenBank/DDBJ databases">
        <title>Complete sequence of chromosome of Frankia symbiont of Datisca glomerata.</title>
        <authorList>
            <consortium name="US DOE Joint Genome Institute"/>
            <person name="Lucas S."/>
            <person name="Han J."/>
            <person name="Lapidus A."/>
            <person name="Cheng J.-F."/>
            <person name="Goodwin L."/>
            <person name="Pitluck S."/>
            <person name="Peters L."/>
            <person name="Mikhailova N."/>
            <person name="Chertkov O."/>
            <person name="Teshima H."/>
            <person name="Han C."/>
            <person name="Tapia R."/>
            <person name="Land M."/>
            <person name="Hauser L."/>
            <person name="Kyrpides N."/>
            <person name="Ivanova N."/>
            <person name="Pagani I."/>
            <person name="Berry A."/>
            <person name="Pawlowski K."/>
            <person name="Persson T."/>
            <person name="Vanden Heuvel B."/>
            <person name="Benson D."/>
            <person name="Woyke T."/>
        </authorList>
    </citation>
    <scope>NUCLEOTIDE SEQUENCE [LARGE SCALE GENOMIC DNA]</scope>
    <source>
        <strain evidence="4">4085684</strain>
    </source>
</reference>